<dbReference type="Proteomes" id="UP000834106">
    <property type="component" value="Chromosome 6"/>
</dbReference>
<keyword evidence="2" id="KW-1185">Reference proteome</keyword>
<dbReference type="GO" id="GO:0035266">
    <property type="term" value="P:meristem growth"/>
    <property type="evidence" value="ECO:0007669"/>
    <property type="project" value="InterPro"/>
</dbReference>
<evidence type="ECO:0000313" key="2">
    <source>
        <dbReference type="Proteomes" id="UP000834106"/>
    </source>
</evidence>
<dbReference type="EMBL" id="OU503041">
    <property type="protein sequence ID" value="CAI9763068.1"/>
    <property type="molecule type" value="Genomic_DNA"/>
</dbReference>
<dbReference type="GO" id="GO:0010073">
    <property type="term" value="P:meristem maintenance"/>
    <property type="evidence" value="ECO:0007669"/>
    <property type="project" value="InterPro"/>
</dbReference>
<reference evidence="1" key="1">
    <citation type="submission" date="2023-05" db="EMBL/GenBank/DDBJ databases">
        <authorList>
            <person name="Huff M."/>
        </authorList>
    </citation>
    <scope>NUCLEOTIDE SEQUENCE</scope>
</reference>
<organism evidence="1 2">
    <name type="scientific">Fraxinus pennsylvanica</name>
    <dbReference type="NCBI Taxonomy" id="56036"/>
    <lineage>
        <taxon>Eukaryota</taxon>
        <taxon>Viridiplantae</taxon>
        <taxon>Streptophyta</taxon>
        <taxon>Embryophyta</taxon>
        <taxon>Tracheophyta</taxon>
        <taxon>Spermatophyta</taxon>
        <taxon>Magnoliopsida</taxon>
        <taxon>eudicotyledons</taxon>
        <taxon>Gunneridae</taxon>
        <taxon>Pentapetalae</taxon>
        <taxon>asterids</taxon>
        <taxon>lamiids</taxon>
        <taxon>Lamiales</taxon>
        <taxon>Oleaceae</taxon>
        <taxon>Oleeae</taxon>
        <taxon>Fraxinus</taxon>
    </lineage>
</organism>
<dbReference type="InterPro" id="IPR044622">
    <property type="entry name" value="PCN"/>
</dbReference>
<proteinExistence type="predicted"/>
<dbReference type="PANTHER" id="PTHR45086">
    <property type="entry name" value="WD REPEAT-CONTAINING PROTEIN PCN"/>
    <property type="match status" value="1"/>
</dbReference>
<name>A0AAD1Z668_9LAMI</name>
<gene>
    <name evidence="1" type="ORF">FPE_LOCUS10498</name>
</gene>
<accession>A0AAD1Z668</accession>
<sequence>MLPQELPFAHCMVFSPDSSRLPIAGHDRRIYATLVHIEIEWSLCYSGYQEFPGEVICLSVSPSSISSSVFVYSPRAMSLLDFGMPVDEDDGRKNFEICAFRDPVLFVEHISTNFLLVIDNPWMQVVKNLDTQLPVQSHIFGS</sequence>
<protein>
    <submittedName>
        <fullName evidence="1">Uncharacterized protein</fullName>
    </submittedName>
</protein>
<evidence type="ECO:0000313" key="1">
    <source>
        <dbReference type="EMBL" id="CAI9763068.1"/>
    </source>
</evidence>
<dbReference type="AlphaFoldDB" id="A0AAD1Z668"/>
<dbReference type="PANTHER" id="PTHR45086:SF1">
    <property type="entry name" value="WD REPEAT-CONTAINING PROTEIN PCN"/>
    <property type="match status" value="1"/>
</dbReference>